<dbReference type="Gene3D" id="3.40.50.80">
    <property type="entry name" value="Nucleotide-binding domain of ferredoxin-NADP reductase (FNR) module"/>
    <property type="match status" value="1"/>
</dbReference>
<dbReference type="RefSeq" id="WP_064782057.1">
    <property type="nucleotide sequence ID" value="NZ_JPVZ01000009.1"/>
</dbReference>
<dbReference type="InterPro" id="IPR039261">
    <property type="entry name" value="FNR_nucleotide-bd"/>
</dbReference>
<protein>
    <submittedName>
        <fullName evidence="3">Siderophore-interacting protein ViuB</fullName>
    </submittedName>
</protein>
<feature type="domain" description="FAD-binding FR-type" evidence="2">
    <location>
        <begin position="4"/>
        <end position="126"/>
    </location>
</feature>
<comment type="similarity">
    <text evidence="1">Belongs to the SIP oxidoreductase family.</text>
</comment>
<dbReference type="Pfam" id="PF08021">
    <property type="entry name" value="FAD_binding_9"/>
    <property type="match status" value="1"/>
</dbReference>
<gene>
    <name evidence="3" type="ORF">TH4_17585</name>
</gene>
<dbReference type="PROSITE" id="PS51384">
    <property type="entry name" value="FAD_FR"/>
    <property type="match status" value="1"/>
</dbReference>
<evidence type="ECO:0000313" key="3">
    <source>
        <dbReference type="EMBL" id="OAZ08455.1"/>
    </source>
</evidence>
<organism evidence="3 4">
    <name type="scientific">Thalassospira tepidiphila MCCC 1A03514</name>
    <dbReference type="NCBI Taxonomy" id="1177930"/>
    <lineage>
        <taxon>Bacteria</taxon>
        <taxon>Pseudomonadati</taxon>
        <taxon>Pseudomonadota</taxon>
        <taxon>Alphaproteobacteria</taxon>
        <taxon>Rhodospirillales</taxon>
        <taxon>Thalassospiraceae</taxon>
        <taxon>Thalassospira</taxon>
    </lineage>
</organism>
<evidence type="ECO:0000256" key="1">
    <source>
        <dbReference type="ARBA" id="ARBA00035644"/>
    </source>
</evidence>
<dbReference type="AlphaFoldDB" id="A0A853KVU5"/>
<evidence type="ECO:0000259" key="2">
    <source>
        <dbReference type="PROSITE" id="PS51384"/>
    </source>
</evidence>
<dbReference type="PANTHER" id="PTHR30157:SF0">
    <property type="entry name" value="NADPH-DEPENDENT FERRIC-CHELATE REDUCTASE"/>
    <property type="match status" value="1"/>
</dbReference>
<sequence length="266" mass="29532">MSKPSTRDLTVIRKGYVTPNMLRVTLGGDGMKDFPDDQESAYVKLMFPIEGDDKGRVLRRTYTVRHDRVTDQGREIDIDFVMHGAGNGDDGVDDHDHGGPASNWAVNCKPGDVITIGGPGPKKLVDPTADWFLIVGDMTALPAVSVNLETLPGDARGYAVIEVRSEADMQDLKKPDNITIEWVINPRPGAQNTVLSDVVKRIPWHADGRLSVWAACEFTSMRELRSYFREERGLGKDDLYISSYWKLGMNEDTHKVIKSEDAKTAA</sequence>
<comment type="caution">
    <text evidence="3">The sequence shown here is derived from an EMBL/GenBank/DDBJ whole genome shotgun (WGS) entry which is preliminary data.</text>
</comment>
<accession>A0A853KVU5</accession>
<dbReference type="Proteomes" id="UP000094009">
    <property type="component" value="Unassembled WGS sequence"/>
</dbReference>
<dbReference type="Gene3D" id="2.40.30.10">
    <property type="entry name" value="Translation factors"/>
    <property type="match status" value="1"/>
</dbReference>
<dbReference type="CDD" id="cd06193">
    <property type="entry name" value="siderophore_interacting"/>
    <property type="match status" value="1"/>
</dbReference>
<dbReference type="InterPro" id="IPR017927">
    <property type="entry name" value="FAD-bd_FR_type"/>
</dbReference>
<evidence type="ECO:0000313" key="4">
    <source>
        <dbReference type="Proteomes" id="UP000094009"/>
    </source>
</evidence>
<dbReference type="SUPFAM" id="SSF63380">
    <property type="entry name" value="Riboflavin synthase domain-like"/>
    <property type="match status" value="1"/>
</dbReference>
<dbReference type="EMBL" id="JPVZ01000009">
    <property type="protein sequence ID" value="OAZ08455.1"/>
    <property type="molecule type" value="Genomic_DNA"/>
</dbReference>
<dbReference type="PANTHER" id="PTHR30157">
    <property type="entry name" value="FERRIC REDUCTASE, NADPH-DEPENDENT"/>
    <property type="match status" value="1"/>
</dbReference>
<dbReference type="Pfam" id="PF04954">
    <property type="entry name" value="SIP"/>
    <property type="match status" value="1"/>
</dbReference>
<name>A0A853KVU5_9PROT</name>
<proteinExistence type="inferred from homology"/>
<dbReference type="InterPro" id="IPR017938">
    <property type="entry name" value="Riboflavin_synthase-like_b-brl"/>
</dbReference>
<reference evidence="3 4" key="1">
    <citation type="submission" date="2014-07" db="EMBL/GenBank/DDBJ databases">
        <title>Draft genome sequence of Thalassospira tepidiphila 1-1B.</title>
        <authorList>
            <person name="Lai Q."/>
            <person name="Shao Z."/>
        </authorList>
    </citation>
    <scope>NUCLEOTIDE SEQUENCE [LARGE SCALE GENOMIC DNA]</scope>
    <source>
        <strain evidence="3 4">MCCC 1A03514</strain>
    </source>
</reference>
<dbReference type="InterPro" id="IPR039374">
    <property type="entry name" value="SIP_fam"/>
</dbReference>
<dbReference type="GO" id="GO:0016491">
    <property type="term" value="F:oxidoreductase activity"/>
    <property type="evidence" value="ECO:0007669"/>
    <property type="project" value="InterPro"/>
</dbReference>
<dbReference type="InterPro" id="IPR013113">
    <property type="entry name" value="SIP_FAD-bd"/>
</dbReference>
<dbReference type="InterPro" id="IPR007037">
    <property type="entry name" value="SIP_rossman_dom"/>
</dbReference>